<dbReference type="OrthoDB" id="9815492at2"/>
<evidence type="ECO:0000256" key="3">
    <source>
        <dbReference type="ARBA" id="ARBA00022490"/>
    </source>
</evidence>
<comment type="subcellular location">
    <subcellularLocation>
        <location evidence="1">Cytoplasm</location>
    </subcellularLocation>
</comment>
<feature type="coiled-coil region" evidence="7">
    <location>
        <begin position="29"/>
        <end position="131"/>
    </location>
</feature>
<name>A0A1Z5HTK0_9FIRM</name>
<evidence type="ECO:0000256" key="6">
    <source>
        <dbReference type="ARBA" id="ARBA00023306"/>
    </source>
</evidence>
<dbReference type="InterPro" id="IPR007793">
    <property type="entry name" value="DivIVA_fam"/>
</dbReference>
<dbReference type="GO" id="GO:0005737">
    <property type="term" value="C:cytoplasm"/>
    <property type="evidence" value="ECO:0007669"/>
    <property type="project" value="UniProtKB-SubCell"/>
</dbReference>
<dbReference type="PANTHER" id="PTHR35794">
    <property type="entry name" value="CELL DIVISION PROTEIN DIVIVA"/>
    <property type="match status" value="1"/>
</dbReference>
<keyword evidence="5 7" id="KW-0175">Coiled coil</keyword>
<evidence type="ECO:0000256" key="4">
    <source>
        <dbReference type="ARBA" id="ARBA00022618"/>
    </source>
</evidence>
<evidence type="ECO:0000256" key="7">
    <source>
        <dbReference type="SAM" id="Coils"/>
    </source>
</evidence>
<dbReference type="Gene3D" id="6.10.250.660">
    <property type="match status" value="1"/>
</dbReference>
<keyword evidence="9" id="KW-1185">Reference proteome</keyword>
<accession>A0A1Z5HTK0</accession>
<evidence type="ECO:0000313" key="9">
    <source>
        <dbReference type="Proteomes" id="UP000197032"/>
    </source>
</evidence>
<reference evidence="9" key="1">
    <citation type="journal article" date="2017" name="Appl. Environ. Microbiol.">
        <title>Genomic analysis of Calderihabitans maritimus KKC1, a thermophilic hydrogenogenic carboxydotrophic bacterium isolated from marine sediment.</title>
        <authorList>
            <person name="Omae K."/>
            <person name="Yoneda Y."/>
            <person name="Fukuyama Y."/>
            <person name="Yoshida T."/>
            <person name="Sako Y."/>
        </authorList>
    </citation>
    <scope>NUCLEOTIDE SEQUENCE [LARGE SCALE GENOMIC DNA]</scope>
    <source>
        <strain evidence="9">KKC1</strain>
    </source>
</reference>
<protein>
    <submittedName>
        <fullName evidence="8">Septum formation initiator</fullName>
    </submittedName>
</protein>
<comment type="caution">
    <text evidence="8">The sequence shown here is derived from an EMBL/GenBank/DDBJ whole genome shotgun (WGS) entry which is preliminary data.</text>
</comment>
<evidence type="ECO:0000256" key="1">
    <source>
        <dbReference type="ARBA" id="ARBA00004496"/>
    </source>
</evidence>
<dbReference type="GO" id="GO:0051301">
    <property type="term" value="P:cell division"/>
    <property type="evidence" value="ECO:0007669"/>
    <property type="project" value="UniProtKB-KW"/>
</dbReference>
<dbReference type="PANTHER" id="PTHR35794:SF2">
    <property type="entry name" value="CELL DIVISION PROTEIN DIVIVA"/>
    <property type="match status" value="1"/>
</dbReference>
<dbReference type="InterPro" id="IPR019933">
    <property type="entry name" value="DivIVA_domain"/>
</dbReference>
<gene>
    <name evidence="8" type="ORF">KKC1_17410</name>
</gene>
<dbReference type="NCBIfam" id="TIGR03544">
    <property type="entry name" value="DivI1A_domain"/>
    <property type="match status" value="1"/>
</dbReference>
<keyword evidence="6" id="KW-0131">Cell cycle</keyword>
<evidence type="ECO:0000313" key="8">
    <source>
        <dbReference type="EMBL" id="GAW92590.1"/>
    </source>
</evidence>
<dbReference type="Pfam" id="PF05103">
    <property type="entry name" value="DivIVA"/>
    <property type="match status" value="1"/>
</dbReference>
<keyword evidence="3" id="KW-0963">Cytoplasm</keyword>
<evidence type="ECO:0000256" key="5">
    <source>
        <dbReference type="ARBA" id="ARBA00023054"/>
    </source>
</evidence>
<dbReference type="AlphaFoldDB" id="A0A1Z5HTK0"/>
<dbReference type="EMBL" id="BDGJ01000087">
    <property type="protein sequence ID" value="GAW92590.1"/>
    <property type="molecule type" value="Genomic_DNA"/>
</dbReference>
<organism evidence="8 9">
    <name type="scientific">Calderihabitans maritimus</name>
    <dbReference type="NCBI Taxonomy" id="1246530"/>
    <lineage>
        <taxon>Bacteria</taxon>
        <taxon>Bacillati</taxon>
        <taxon>Bacillota</taxon>
        <taxon>Clostridia</taxon>
        <taxon>Neomoorellales</taxon>
        <taxon>Calderihabitantaceae</taxon>
        <taxon>Calderihabitans</taxon>
    </lineage>
</organism>
<comment type="similarity">
    <text evidence="2">Belongs to the DivIVA family.</text>
</comment>
<dbReference type="RefSeq" id="WP_088553902.1">
    <property type="nucleotide sequence ID" value="NZ_BDGJ01000087.1"/>
</dbReference>
<proteinExistence type="inferred from homology"/>
<sequence length="160" mass="19208">MVLTPLDIQEKEFSRSFRGYNEEQVDAFLDRVIKDYEILYKENLELKEQLQALQRELDRYRELEDTLKGAMLMAEQAAREAKKNAEKEADLMFREAQEKANKLIQEAEQRVRQMEAEYRKMVEQARAFRVKFKSFLLSQLELLEEEQENPSKQEVDDEYD</sequence>
<evidence type="ECO:0000256" key="2">
    <source>
        <dbReference type="ARBA" id="ARBA00009008"/>
    </source>
</evidence>
<keyword evidence="4" id="KW-0132">Cell division</keyword>
<dbReference type="Proteomes" id="UP000197032">
    <property type="component" value="Unassembled WGS sequence"/>
</dbReference>